<proteinExistence type="predicted"/>
<name>A0ABR4CXT2_9HELO</name>
<feature type="compositionally biased region" description="Polar residues" evidence="1">
    <location>
        <begin position="97"/>
        <end position="108"/>
    </location>
</feature>
<feature type="region of interest" description="Disordered" evidence="1">
    <location>
        <begin position="1"/>
        <end position="108"/>
    </location>
</feature>
<evidence type="ECO:0000313" key="3">
    <source>
        <dbReference type="Proteomes" id="UP001595075"/>
    </source>
</evidence>
<gene>
    <name evidence="2" type="ORF">VTL71DRAFT_8460</name>
</gene>
<sequence>MTVSPSKTTDSKSTNQQDSLAIPETHTIVPRDWPTWPPTHATTSQLAHRGPETSVRDPTPMQRWMNETSQQSPWNSIAAVAVEKNEYGEGPNGGDSGTTAGTWGSRSE</sequence>
<feature type="compositionally biased region" description="Polar residues" evidence="1">
    <location>
        <begin position="1"/>
        <end position="19"/>
    </location>
</feature>
<dbReference type="Proteomes" id="UP001595075">
    <property type="component" value="Unassembled WGS sequence"/>
</dbReference>
<dbReference type="EMBL" id="JAZHXI010000002">
    <property type="protein sequence ID" value="KAL2074681.1"/>
    <property type="molecule type" value="Genomic_DNA"/>
</dbReference>
<evidence type="ECO:0000256" key="1">
    <source>
        <dbReference type="SAM" id="MobiDB-lite"/>
    </source>
</evidence>
<accession>A0ABR4CXT2</accession>
<comment type="caution">
    <text evidence="2">The sequence shown here is derived from an EMBL/GenBank/DDBJ whole genome shotgun (WGS) entry which is preliminary data.</text>
</comment>
<evidence type="ECO:0000313" key="2">
    <source>
        <dbReference type="EMBL" id="KAL2074681.1"/>
    </source>
</evidence>
<organism evidence="2 3">
    <name type="scientific">Oculimacula yallundae</name>
    <dbReference type="NCBI Taxonomy" id="86028"/>
    <lineage>
        <taxon>Eukaryota</taxon>
        <taxon>Fungi</taxon>
        <taxon>Dikarya</taxon>
        <taxon>Ascomycota</taxon>
        <taxon>Pezizomycotina</taxon>
        <taxon>Leotiomycetes</taxon>
        <taxon>Helotiales</taxon>
        <taxon>Ploettnerulaceae</taxon>
        <taxon>Oculimacula</taxon>
    </lineage>
</organism>
<protein>
    <submittedName>
        <fullName evidence="2">Uncharacterized protein</fullName>
    </submittedName>
</protein>
<reference evidence="2 3" key="1">
    <citation type="journal article" date="2024" name="Commun. Biol.">
        <title>Comparative genomic analysis of thermophilic fungi reveals convergent evolutionary adaptations and gene losses.</title>
        <authorList>
            <person name="Steindorff A.S."/>
            <person name="Aguilar-Pontes M.V."/>
            <person name="Robinson A.J."/>
            <person name="Andreopoulos B."/>
            <person name="LaButti K."/>
            <person name="Kuo A."/>
            <person name="Mondo S."/>
            <person name="Riley R."/>
            <person name="Otillar R."/>
            <person name="Haridas S."/>
            <person name="Lipzen A."/>
            <person name="Grimwood J."/>
            <person name="Schmutz J."/>
            <person name="Clum A."/>
            <person name="Reid I.D."/>
            <person name="Moisan M.C."/>
            <person name="Butler G."/>
            <person name="Nguyen T.T.M."/>
            <person name="Dewar K."/>
            <person name="Conant G."/>
            <person name="Drula E."/>
            <person name="Henrissat B."/>
            <person name="Hansel C."/>
            <person name="Singer S."/>
            <person name="Hutchinson M.I."/>
            <person name="de Vries R.P."/>
            <person name="Natvig D.O."/>
            <person name="Powell A.J."/>
            <person name="Tsang A."/>
            <person name="Grigoriev I.V."/>
        </authorList>
    </citation>
    <scope>NUCLEOTIDE SEQUENCE [LARGE SCALE GENOMIC DNA]</scope>
    <source>
        <strain evidence="2 3">CBS 494.80</strain>
    </source>
</reference>
<feature type="compositionally biased region" description="Polar residues" evidence="1">
    <location>
        <begin position="65"/>
        <end position="75"/>
    </location>
</feature>
<keyword evidence="3" id="KW-1185">Reference proteome</keyword>